<evidence type="ECO:0000256" key="1">
    <source>
        <dbReference type="ARBA" id="ARBA00004308"/>
    </source>
</evidence>
<keyword evidence="6" id="KW-0472">Membrane</keyword>
<feature type="non-terminal residue" evidence="8">
    <location>
        <position position="1"/>
    </location>
</feature>
<dbReference type="SUPFAM" id="SSF48371">
    <property type="entry name" value="ARM repeat"/>
    <property type="match status" value="1"/>
</dbReference>
<protein>
    <recommendedName>
        <fullName evidence="7">Clathrin/coatomer adaptor adaptin-like N-terminal domain-containing protein</fullName>
    </recommendedName>
</protein>
<keyword evidence="5" id="KW-0653">Protein transport</keyword>
<evidence type="ECO:0000256" key="3">
    <source>
        <dbReference type="ARBA" id="ARBA00022448"/>
    </source>
</evidence>
<organism evidence="8 9">
    <name type="scientific">Adineta steineri</name>
    <dbReference type="NCBI Taxonomy" id="433720"/>
    <lineage>
        <taxon>Eukaryota</taxon>
        <taxon>Metazoa</taxon>
        <taxon>Spiralia</taxon>
        <taxon>Gnathifera</taxon>
        <taxon>Rotifera</taxon>
        <taxon>Eurotatoria</taxon>
        <taxon>Bdelloidea</taxon>
        <taxon>Adinetida</taxon>
        <taxon>Adinetidae</taxon>
        <taxon>Adineta</taxon>
    </lineage>
</organism>
<keyword evidence="3" id="KW-0813">Transport</keyword>
<evidence type="ECO:0000313" key="8">
    <source>
        <dbReference type="EMBL" id="CAF4365721.1"/>
    </source>
</evidence>
<dbReference type="GO" id="GO:0010008">
    <property type="term" value="C:endosome membrane"/>
    <property type="evidence" value="ECO:0007669"/>
    <property type="project" value="TreeGrafter"/>
</dbReference>
<proteinExistence type="inferred from homology"/>
<dbReference type="PANTHER" id="PTHR22781:SF12">
    <property type="entry name" value="AP-3 COMPLEX SUBUNIT DELTA-1"/>
    <property type="match status" value="1"/>
</dbReference>
<dbReference type="Gene3D" id="1.25.10.10">
    <property type="entry name" value="Leucine-rich Repeat Variant"/>
    <property type="match status" value="1"/>
</dbReference>
<feature type="domain" description="Clathrin/coatomer adaptor adaptin-like N-terminal" evidence="7">
    <location>
        <begin position="15"/>
        <end position="124"/>
    </location>
</feature>
<dbReference type="InterPro" id="IPR011989">
    <property type="entry name" value="ARM-like"/>
</dbReference>
<sequence>LHDLVRGIRNHKDDESKYINEAIDEIKQELKQENMAVKANAVNKLTYLQMLGYDISWSAFNIIEVMSSNKFTFKRIGYLAASQCFHEGTDVLMLTTNMIRKDLSSASMYEVGLAMSGLSCFINAD</sequence>
<dbReference type="GO" id="GO:1904115">
    <property type="term" value="C:axon cytoplasm"/>
    <property type="evidence" value="ECO:0007669"/>
    <property type="project" value="GOC"/>
</dbReference>
<evidence type="ECO:0000256" key="4">
    <source>
        <dbReference type="ARBA" id="ARBA00022737"/>
    </source>
</evidence>
<evidence type="ECO:0000256" key="2">
    <source>
        <dbReference type="ARBA" id="ARBA00006613"/>
    </source>
</evidence>
<dbReference type="PANTHER" id="PTHR22781">
    <property type="entry name" value="DELTA ADAPTIN-RELATED"/>
    <property type="match status" value="1"/>
</dbReference>
<dbReference type="GO" id="GO:0098943">
    <property type="term" value="P:neurotransmitter receptor transport, postsynaptic endosome to lysosome"/>
    <property type="evidence" value="ECO:0007669"/>
    <property type="project" value="TreeGrafter"/>
</dbReference>
<reference evidence="8" key="1">
    <citation type="submission" date="2021-02" db="EMBL/GenBank/DDBJ databases">
        <authorList>
            <person name="Nowell W R."/>
        </authorList>
    </citation>
    <scope>NUCLEOTIDE SEQUENCE</scope>
</reference>
<comment type="caution">
    <text evidence="8">The sequence shown here is derived from an EMBL/GenBank/DDBJ whole genome shotgun (WGS) entry which is preliminary data.</text>
</comment>
<name>A0A820LZW3_9BILA</name>
<accession>A0A820LZW3</accession>
<evidence type="ECO:0000313" key="9">
    <source>
        <dbReference type="Proteomes" id="UP000663844"/>
    </source>
</evidence>
<dbReference type="GO" id="GO:0048490">
    <property type="term" value="P:anterograde synaptic vesicle transport"/>
    <property type="evidence" value="ECO:0007669"/>
    <property type="project" value="TreeGrafter"/>
</dbReference>
<dbReference type="EMBL" id="CAJOAZ010022433">
    <property type="protein sequence ID" value="CAF4365721.1"/>
    <property type="molecule type" value="Genomic_DNA"/>
</dbReference>
<dbReference type="InterPro" id="IPR002553">
    <property type="entry name" value="Clathrin/coatomer_adapt-like_N"/>
</dbReference>
<dbReference type="GO" id="GO:0098830">
    <property type="term" value="C:presynaptic endosome"/>
    <property type="evidence" value="ECO:0007669"/>
    <property type="project" value="TreeGrafter"/>
</dbReference>
<dbReference type="InterPro" id="IPR017105">
    <property type="entry name" value="AP3_complex_dsu"/>
</dbReference>
<dbReference type="GO" id="GO:0030123">
    <property type="term" value="C:AP-3 adaptor complex"/>
    <property type="evidence" value="ECO:0007669"/>
    <property type="project" value="InterPro"/>
</dbReference>
<dbReference type="FunFam" id="1.25.10.10:FF:001926">
    <property type="entry name" value="Uncharacterized protein"/>
    <property type="match status" value="1"/>
</dbReference>
<evidence type="ECO:0000259" key="7">
    <source>
        <dbReference type="Pfam" id="PF01602"/>
    </source>
</evidence>
<dbReference type="Proteomes" id="UP000663844">
    <property type="component" value="Unassembled WGS sequence"/>
</dbReference>
<comment type="subcellular location">
    <subcellularLocation>
        <location evidence="1">Endomembrane system</location>
    </subcellularLocation>
</comment>
<dbReference type="GO" id="GO:0006623">
    <property type="term" value="P:protein targeting to vacuole"/>
    <property type="evidence" value="ECO:0007669"/>
    <property type="project" value="TreeGrafter"/>
</dbReference>
<dbReference type="Pfam" id="PF01602">
    <property type="entry name" value="Adaptin_N"/>
    <property type="match status" value="1"/>
</dbReference>
<dbReference type="GO" id="GO:0016182">
    <property type="term" value="P:synaptic vesicle budding from endosome"/>
    <property type="evidence" value="ECO:0007669"/>
    <property type="project" value="TreeGrafter"/>
</dbReference>
<evidence type="ECO:0000256" key="5">
    <source>
        <dbReference type="ARBA" id="ARBA00022927"/>
    </source>
</evidence>
<dbReference type="AlphaFoldDB" id="A0A820LZW3"/>
<gene>
    <name evidence="8" type="ORF">OXD698_LOCUS49561</name>
</gene>
<dbReference type="GO" id="GO:0006896">
    <property type="term" value="P:Golgi to vacuole transport"/>
    <property type="evidence" value="ECO:0007669"/>
    <property type="project" value="TreeGrafter"/>
</dbReference>
<comment type="similarity">
    <text evidence="2">Belongs to the adaptor complexes large subunit family.</text>
</comment>
<feature type="non-terminal residue" evidence="8">
    <location>
        <position position="125"/>
    </location>
</feature>
<evidence type="ECO:0000256" key="6">
    <source>
        <dbReference type="ARBA" id="ARBA00023136"/>
    </source>
</evidence>
<dbReference type="GO" id="GO:0043195">
    <property type="term" value="C:terminal bouton"/>
    <property type="evidence" value="ECO:0007669"/>
    <property type="project" value="TreeGrafter"/>
</dbReference>
<keyword evidence="4" id="KW-0677">Repeat</keyword>
<dbReference type="GO" id="GO:0048499">
    <property type="term" value="P:synaptic vesicle membrane organization"/>
    <property type="evidence" value="ECO:0007669"/>
    <property type="project" value="TreeGrafter"/>
</dbReference>
<dbReference type="InterPro" id="IPR016024">
    <property type="entry name" value="ARM-type_fold"/>
</dbReference>